<dbReference type="PANTHER" id="PTHR21470:SF2">
    <property type="entry name" value="RAB6-INTERACTING GOLGIN"/>
    <property type="match status" value="1"/>
</dbReference>
<proteinExistence type="evidence at transcript level"/>
<comment type="similarity">
    <text evidence="3">Belongs to the GORAB family.</text>
</comment>
<keyword evidence="6" id="KW-0333">Golgi apparatus</keyword>
<evidence type="ECO:0000256" key="7">
    <source>
        <dbReference type="ARBA" id="ARBA00023054"/>
    </source>
</evidence>
<sequence>MSWKMDRAAILNKLERKEEFLKKFAEFAEMKLQDVMVSDDIKKIRDQIDRNCKEYHEAQKRFDRAEKEYLEAKVELFIRGEEKDKLTEKLKTIIQKNEFEKAQKLSSLVGKLEIKSKMIGLGDNEKS</sequence>
<dbReference type="GO" id="GO:1905515">
    <property type="term" value="P:non-motile cilium assembly"/>
    <property type="evidence" value="ECO:0007669"/>
    <property type="project" value="TreeGrafter"/>
</dbReference>
<evidence type="ECO:0000313" key="9">
    <source>
        <dbReference type="EMBL" id="BAN20303.1"/>
    </source>
</evidence>
<evidence type="ECO:0000256" key="8">
    <source>
        <dbReference type="SAM" id="Coils"/>
    </source>
</evidence>
<evidence type="ECO:0000256" key="2">
    <source>
        <dbReference type="ARBA" id="ARBA00004555"/>
    </source>
</evidence>
<organism evidence="9">
    <name type="scientific">Riptortus pedestris</name>
    <name type="common">Bean bug</name>
    <dbReference type="NCBI Taxonomy" id="329032"/>
    <lineage>
        <taxon>Eukaryota</taxon>
        <taxon>Metazoa</taxon>
        <taxon>Ecdysozoa</taxon>
        <taxon>Arthropoda</taxon>
        <taxon>Hexapoda</taxon>
        <taxon>Insecta</taxon>
        <taxon>Pterygota</taxon>
        <taxon>Neoptera</taxon>
        <taxon>Paraneoptera</taxon>
        <taxon>Hemiptera</taxon>
        <taxon>Heteroptera</taxon>
        <taxon>Panheteroptera</taxon>
        <taxon>Pentatomomorpha</taxon>
        <taxon>Coreoidea</taxon>
        <taxon>Alydidae</taxon>
        <taxon>Riptortus</taxon>
    </lineage>
</organism>
<keyword evidence="5" id="KW-0963">Cytoplasm</keyword>
<evidence type="ECO:0000256" key="6">
    <source>
        <dbReference type="ARBA" id="ARBA00023034"/>
    </source>
</evidence>
<dbReference type="GO" id="GO:0005794">
    <property type="term" value="C:Golgi apparatus"/>
    <property type="evidence" value="ECO:0007669"/>
    <property type="project" value="UniProtKB-SubCell"/>
</dbReference>
<evidence type="ECO:0000256" key="4">
    <source>
        <dbReference type="ARBA" id="ARBA00014130"/>
    </source>
</evidence>
<reference evidence="9" key="1">
    <citation type="journal article" date="2013" name="PLoS ONE">
        <title>Gene expression in gut symbiotic organ of stinkbug affected by extracellular bacterial symbiont.</title>
        <authorList>
            <person name="Futahashi R."/>
            <person name="Tanaka K."/>
            <person name="Tanahashi M."/>
            <person name="Nikoh N."/>
            <person name="Kikuchi Y."/>
            <person name="Lee B.L."/>
            <person name="Fukatsu T."/>
        </authorList>
    </citation>
    <scope>NUCLEOTIDE SEQUENCE</scope>
    <source>
        <tissue evidence="9">Midgut</tissue>
    </source>
</reference>
<evidence type="ECO:0000256" key="1">
    <source>
        <dbReference type="ARBA" id="ARBA00004496"/>
    </source>
</evidence>
<keyword evidence="7 8" id="KW-0175">Coiled coil</keyword>
<name>R4WCR2_RIPPE</name>
<evidence type="ECO:0000256" key="3">
    <source>
        <dbReference type="ARBA" id="ARBA00005599"/>
    </source>
</evidence>
<dbReference type="EMBL" id="AK417088">
    <property type="protein sequence ID" value="BAN20303.1"/>
    <property type="molecule type" value="mRNA"/>
</dbReference>
<accession>R4WCR2</accession>
<dbReference type="InterPro" id="IPR007033">
    <property type="entry name" value="GORAB"/>
</dbReference>
<dbReference type="PANTHER" id="PTHR21470">
    <property type="entry name" value="RAB6-INTERACTING PROTEIN GORAB"/>
    <property type="match status" value="1"/>
</dbReference>
<dbReference type="AlphaFoldDB" id="R4WCR2"/>
<evidence type="ECO:0000256" key="5">
    <source>
        <dbReference type="ARBA" id="ARBA00022490"/>
    </source>
</evidence>
<protein>
    <recommendedName>
        <fullName evidence="4">RAB6-interacting golgin</fullName>
    </recommendedName>
</protein>
<feature type="coiled-coil region" evidence="8">
    <location>
        <begin position="41"/>
        <end position="103"/>
    </location>
</feature>
<comment type="subcellular location">
    <subcellularLocation>
        <location evidence="1">Cytoplasm</location>
    </subcellularLocation>
    <subcellularLocation>
        <location evidence="2">Golgi apparatus</location>
    </subcellularLocation>
</comment>